<name>A0A0D2L9C4_9CHLO</name>
<feature type="region of interest" description="Disordered" evidence="1">
    <location>
        <begin position="124"/>
        <end position="152"/>
    </location>
</feature>
<protein>
    <submittedName>
        <fullName evidence="2">Uncharacterized protein</fullName>
    </submittedName>
</protein>
<dbReference type="AlphaFoldDB" id="A0A0D2L9C4"/>
<accession>A0A0D2L9C4</accession>
<reference evidence="2 3" key="1">
    <citation type="journal article" date="2013" name="BMC Genomics">
        <title>Reconstruction of the lipid metabolism for the microalga Monoraphidium neglectum from its genome sequence reveals characteristics suitable for biofuel production.</title>
        <authorList>
            <person name="Bogen C."/>
            <person name="Al-Dilaimi A."/>
            <person name="Albersmeier A."/>
            <person name="Wichmann J."/>
            <person name="Grundmann M."/>
            <person name="Rupp O."/>
            <person name="Lauersen K.J."/>
            <person name="Blifernez-Klassen O."/>
            <person name="Kalinowski J."/>
            <person name="Goesmann A."/>
            <person name="Mussgnug J.H."/>
            <person name="Kruse O."/>
        </authorList>
    </citation>
    <scope>NUCLEOTIDE SEQUENCE [LARGE SCALE GENOMIC DNA]</scope>
    <source>
        <strain evidence="2 3">SAG 48.87</strain>
    </source>
</reference>
<evidence type="ECO:0000313" key="2">
    <source>
        <dbReference type="EMBL" id="KIZ03449.1"/>
    </source>
</evidence>
<feature type="compositionally biased region" description="Basic and acidic residues" evidence="1">
    <location>
        <begin position="161"/>
        <end position="173"/>
    </location>
</feature>
<proteinExistence type="predicted"/>
<gene>
    <name evidence="2" type="ORF">MNEG_4506</name>
</gene>
<dbReference type="KEGG" id="mng:MNEG_4506"/>
<feature type="compositionally biased region" description="Low complexity" evidence="1">
    <location>
        <begin position="124"/>
        <end position="151"/>
    </location>
</feature>
<keyword evidence="3" id="KW-1185">Reference proteome</keyword>
<evidence type="ECO:0000256" key="1">
    <source>
        <dbReference type="SAM" id="MobiDB-lite"/>
    </source>
</evidence>
<dbReference type="RefSeq" id="XP_013902468.1">
    <property type="nucleotide sequence ID" value="XM_014047014.1"/>
</dbReference>
<dbReference type="GeneID" id="25737383"/>
<evidence type="ECO:0000313" key="3">
    <source>
        <dbReference type="Proteomes" id="UP000054498"/>
    </source>
</evidence>
<sequence length="207" mass="21394">MARTAAARSTAVAAEGPAAAECGNGSSSCGGACFIRTARGVRAVTHSGVLPPQEAAAPEARINASLGSTCTSGVRGTFEAASRFNSHSGGILLAASLRQEPQGTAVQPRRQPFDEWLKGRPDACASGASGAGATASSCRGRQGPQPPAAAAVRHTSALQRLRDSVRSDDERRPPFLVNFHPLMPGDEDRFESLGQVLDLRGPGIHQK</sequence>
<dbReference type="Proteomes" id="UP000054498">
    <property type="component" value="Unassembled WGS sequence"/>
</dbReference>
<dbReference type="EMBL" id="KK100847">
    <property type="protein sequence ID" value="KIZ03449.1"/>
    <property type="molecule type" value="Genomic_DNA"/>
</dbReference>
<feature type="region of interest" description="Disordered" evidence="1">
    <location>
        <begin position="161"/>
        <end position="180"/>
    </location>
</feature>
<organism evidence="2 3">
    <name type="scientific">Monoraphidium neglectum</name>
    <dbReference type="NCBI Taxonomy" id="145388"/>
    <lineage>
        <taxon>Eukaryota</taxon>
        <taxon>Viridiplantae</taxon>
        <taxon>Chlorophyta</taxon>
        <taxon>core chlorophytes</taxon>
        <taxon>Chlorophyceae</taxon>
        <taxon>CS clade</taxon>
        <taxon>Sphaeropleales</taxon>
        <taxon>Selenastraceae</taxon>
        <taxon>Monoraphidium</taxon>
    </lineage>
</organism>